<evidence type="ECO:0000259" key="4">
    <source>
        <dbReference type="SMART" id="SM00237"/>
    </source>
</evidence>
<feature type="non-terminal residue" evidence="5">
    <location>
        <position position="2806"/>
    </location>
</feature>
<evidence type="ECO:0000256" key="1">
    <source>
        <dbReference type="ARBA" id="ARBA00022729"/>
    </source>
</evidence>
<dbReference type="OrthoDB" id="2582440at2"/>
<keyword evidence="2" id="KW-0677">Repeat</keyword>
<name>A0A2S4ZZ52_9SPHI</name>
<keyword evidence="1" id="KW-0732">Signal</keyword>
<dbReference type="InterPro" id="IPR013783">
    <property type="entry name" value="Ig-like_fold"/>
</dbReference>
<keyword evidence="3" id="KW-0106">Calcium</keyword>
<evidence type="ECO:0000313" key="6">
    <source>
        <dbReference type="Proteomes" id="UP000236893"/>
    </source>
</evidence>
<feature type="domain" description="Calx-beta" evidence="4">
    <location>
        <begin position="1335"/>
        <end position="1438"/>
    </location>
</feature>
<comment type="caution">
    <text evidence="5">The sequence shown here is derived from an EMBL/GenBank/DDBJ whole genome shotgun (WGS) entry which is preliminary data.</text>
</comment>
<sequence length="2806" mass="284195">MVKKFTLSTFAVKADYRWRLFNCLSFYVLFLLFLFSSVLATAQTVSISNATAVNEGNTGTPNTLSFTVSLDVVSPVDIVVGYDFTGSSATPSTDFVNSTTTVTIPANSLTATISVPVKGDLIDEPNELVQVNLTGILSGSATIAGSPSNSATGQITDDDATPVISISNPANFIEANSTLNFPVTLSNPSSVDLTLSFSYSGTAFGGAAADPGVDYNNTITSIVIPAGSTSATIPIITFNDRRDEDNETIIITLNSVTSGASIAAGAARIGTAQIIDNDGGPKVGFEYLSSSYIEGVGTAVTIRVKLTGNTTERLVTVPYTISGTALQSPAANFDYQITANASPLVFNGNNPFAGTNGQRTKDITLIITNDNLVELNETVVFTLGTPLNSSAVLGNNKVHTLTILNDDAQISIQELSSTIAEGTGGGTTNFTFVVKRDGDTPIDQPIDFTYTVSPNGASPADAADFSSGFPINVSATIPANQSSVVISIPVNKDPDIEPSEGFSVQITPQTGVVTGTNTALGVIQNDDNAVSLEFAATSINEGTNTTLFARIPDVLPLPVTVTVAVGNIAGSAVRGTDYTVTAGTLTFTIPAGSTVSNSYTIAALNDNIFEGTLPETLIASITSVTNATAGAGAILAINDIQTAPTVSISANNLVINEIGAPTQSIVTVTLSTRTYEPVTVDLAVGITGTALIGDDYTVTGQTVTIPAGSLSATVTITAINDGFYEGLPNETADVNILAVKGGAATESSSNNNLTVQIVDSTPLPVIRIASAPSIVEGASGEIRYLQYTYTLENNRPSATDIQLNYSFSGTASGGNNSSFDYDNTTTQVLIEAGQTTGTILVPVYGDNISEIPSPETVIITLQNGSGYNVSASPNNTATGNIIEDDQIPTVSLVTDFSFVREPGAHSQPTTARIRARLSNSDVVSASDITVQVNLSGTAANGADYTTVITPITLTIPAGLTESDTFINIGAITDNLYESFDETVIADISSVSNNAQIGVGTQVNIIDNDPAPLLTINDVSTTEGNAGMKLLSFTVTKTGNTALNATVNYFTVIGTATTTDADFVGIAVNTITLLPNQTSATVNISINGDTKYENDETFSVSLQSPQFANLGTKSTGVGTIINDDILPVITIQGVIVNENAGTVSLTLTKTGTTDFGSTVNYSTANGLAVAPGDFTNASGSVTFLANETTKTISIPIINDVLVETPETFTVNLSGVSGATLGNTAGTVTIVDDDATQFYVESKTVNEGAGTVTYKVFKTSNTVASVNYTVASGTAVLGTDFNVSPATGTLNFATNEASKDITVAIINDNITEPSENFTITLSNPSAGATIIAGLDVGTEIITDNDPTPVASFVPNALLVNEGNCANTTATFTVQLNNPSAQTVTVNYSTASGTATAGTDFTPASGTLTFNPGETSKTFTVTILPTDLTDEPNEDFTVTLSNPVNATLGVLTATATIQDIPNLTLNVSGTDLTCNGNNSGSITAIAGGGTPSYEYSIGGAFQTSGVFTGVAAGTYTVTARDAANCTIAQSNVVISQPTALSVTVQSSANVTCNGGTNGSILLSVTGGNGNYTYQWSNASGIFSTNKDQLALAAGTYQVIVTDGLGCNTTLSNIQITQPTALGISLAQTGATCNGSSNGSVTVTASGGTSPYSYSIDGGTAQTSATFSNQAPGGHTVTVFDANSCQVTDIITVTQPAAFSVTQFILTDPTCFGASNGSIQVVGATGGTGAIRYSVDGGAFQASSTLTGLTTGTHTVLLRDANNCTSQPFVETLTQPAAISAVTTPSDAICAGQATGSITVNNASGGSGTYQYSSNGGTTFQVSNVFSNLAAGNYNIVVRDANGCLSPVYTTTVGEPAAFTATITAGGNTALCQGDAVTLTASSGGSYAWSTGESSQSIVVNSANTYSVLVTDGSGCTATASIAVTVNQLPQVTFAKVDPSCGNSNGSINVTVTGGLSPYSYLWSSSENTSNISGKISGVYTLEVTDANGCKVTTSIPLTDQNGPTVTVDNKVDVTCNGGNNGSVNVTASGIGTLSYEWTSSNGFTSSSEDISNLLAGNYSLTVTDANGCIANSSVVINEPVAPIATISAGGSTNFCQGGSVTLTASAGTSYLWSTGATTAAITVNNSGNYSVTVTDANGCNATSAPVVVTVNPLPPTTITAGGPTTFCQGGSVTLSAPAGYSYLWSNGATTQSINVTTANNYTVTVTDANGCFSTSAATTVTVNTPPTVTITPGGPLIFCQGGSVTLTATAGSAYLWSNGAVSQSISVNASGSYSVTVTDANGCTGTSGITSVVVNVPTTPVINPNGPTTFCQGGSVLLTASAGSSYSWSNGANTQSITATTSGNYSVTVTDANGCSATSLPTAVLVNSLPTATITAGGPTTFCIGGSVTLTAPVGYTYLWSTGATTQSISATASGNYTVTIFDVNSCFDNSTPTTVTVNPLPAAPGVNIIQPTCTVGTGSITVTSPTGVGFEYSIDGTTYQSSTSFTGLTPGPYSLTTRNAQGCESAITSVTINSQLPTPAAPTASTIQPTCTVASGSITVTSPTGAGLEYSIDGTNYQAGLTFNGLTSTTYTLTVRNAQGCVSTATSVVINAQPATPAAPTATTVQPTCLVANGSITVTAPLGAGLEYSIDGTNYQAGVTFNGLTSTTYNLTVRNAQGCVSLATSVTIDAQPSTPAAPTASTVQPTCLVATGSITVTAPLGAGLEYSIDGTNYQAGLTFNGLTSTTYNLTVRNAQGCVSLATAVTIDIQPSTPVAPTATTVQPTCLVATGSITVTAPTGAGLEYSIDGTNYQAGLTFNGLTSATYTLT</sequence>
<evidence type="ECO:0000256" key="2">
    <source>
        <dbReference type="ARBA" id="ARBA00022737"/>
    </source>
</evidence>
<organism evidence="5 6">
    <name type="scientific">Solitalea longa</name>
    <dbReference type="NCBI Taxonomy" id="2079460"/>
    <lineage>
        <taxon>Bacteria</taxon>
        <taxon>Pseudomonadati</taxon>
        <taxon>Bacteroidota</taxon>
        <taxon>Sphingobacteriia</taxon>
        <taxon>Sphingobacteriales</taxon>
        <taxon>Sphingobacteriaceae</taxon>
        <taxon>Solitalea</taxon>
    </lineage>
</organism>
<dbReference type="PANTHER" id="PTHR46682:SF1">
    <property type="entry name" value="ADHESION G-PROTEIN COUPLED RECEPTOR V1"/>
    <property type="match status" value="1"/>
</dbReference>
<keyword evidence="6" id="KW-1185">Reference proteome</keyword>
<protein>
    <recommendedName>
        <fullName evidence="4">Calx-beta domain-containing protein</fullName>
    </recommendedName>
</protein>
<dbReference type="GO" id="GO:0016020">
    <property type="term" value="C:membrane"/>
    <property type="evidence" value="ECO:0007669"/>
    <property type="project" value="InterPro"/>
</dbReference>
<feature type="domain" description="Calx-beta" evidence="4">
    <location>
        <begin position="1000"/>
        <end position="1102"/>
    </location>
</feature>
<dbReference type="InterPro" id="IPR026919">
    <property type="entry name" value="ADGRV1"/>
</dbReference>
<feature type="domain" description="Calx-beta" evidence="4">
    <location>
        <begin position="519"/>
        <end position="622"/>
    </location>
</feature>
<dbReference type="GO" id="GO:0004930">
    <property type="term" value="F:G protein-coupled receptor activity"/>
    <property type="evidence" value="ECO:0007669"/>
    <property type="project" value="InterPro"/>
</dbReference>
<gene>
    <name evidence="5" type="ORF">C3K47_16220</name>
</gene>
<accession>A0A2S4ZZ52</accession>
<evidence type="ECO:0000256" key="3">
    <source>
        <dbReference type="ARBA" id="ARBA00022837"/>
    </source>
</evidence>
<dbReference type="PANTHER" id="PTHR46682">
    <property type="entry name" value="ADHESION G-PROTEIN COUPLED RECEPTOR V1"/>
    <property type="match status" value="1"/>
</dbReference>
<feature type="domain" description="Calx-beta" evidence="4">
    <location>
        <begin position="1224"/>
        <end position="1320"/>
    </location>
</feature>
<dbReference type="EMBL" id="PQVF01000012">
    <property type="protein sequence ID" value="POY35329.1"/>
    <property type="molecule type" value="Genomic_DNA"/>
</dbReference>
<dbReference type="SMART" id="SM00237">
    <property type="entry name" value="Calx_beta"/>
    <property type="match status" value="6"/>
</dbReference>
<feature type="domain" description="Calx-beta" evidence="4">
    <location>
        <begin position="151"/>
        <end position="254"/>
    </location>
</feature>
<proteinExistence type="predicted"/>
<dbReference type="InterPro" id="IPR025667">
    <property type="entry name" value="SprB_repeat"/>
</dbReference>
<dbReference type="InterPro" id="IPR003644">
    <property type="entry name" value="Calx_beta"/>
</dbReference>
<reference evidence="5 6" key="1">
    <citation type="submission" date="2018-01" db="EMBL/GenBank/DDBJ databases">
        <authorList>
            <person name="Gaut B.S."/>
            <person name="Morton B.R."/>
            <person name="Clegg M.T."/>
            <person name="Duvall M.R."/>
        </authorList>
    </citation>
    <scope>NUCLEOTIDE SEQUENCE [LARGE SCALE GENOMIC DNA]</scope>
    <source>
        <strain evidence="5 6">HR-AV</strain>
    </source>
</reference>
<dbReference type="Gene3D" id="2.60.40.740">
    <property type="match status" value="2"/>
</dbReference>
<dbReference type="RefSeq" id="WP_103790215.1">
    <property type="nucleotide sequence ID" value="NZ_PQVF01000012.1"/>
</dbReference>
<dbReference type="Pfam" id="PF13573">
    <property type="entry name" value="SprB"/>
    <property type="match status" value="7"/>
</dbReference>
<dbReference type="Proteomes" id="UP000236893">
    <property type="component" value="Unassembled WGS sequence"/>
</dbReference>
<feature type="domain" description="Calx-beta" evidence="4">
    <location>
        <begin position="1115"/>
        <end position="1212"/>
    </location>
</feature>
<dbReference type="SUPFAM" id="SSF141072">
    <property type="entry name" value="CalX-like"/>
    <property type="match status" value="12"/>
</dbReference>
<evidence type="ECO:0000313" key="5">
    <source>
        <dbReference type="EMBL" id="POY35329.1"/>
    </source>
</evidence>
<dbReference type="InterPro" id="IPR038081">
    <property type="entry name" value="CalX-like_sf"/>
</dbReference>
<dbReference type="Gene3D" id="2.60.40.10">
    <property type="entry name" value="Immunoglobulins"/>
    <property type="match status" value="2"/>
</dbReference>
<dbReference type="Gene3D" id="2.60.40.2030">
    <property type="match status" value="12"/>
</dbReference>
<dbReference type="Pfam" id="PF03160">
    <property type="entry name" value="Calx-beta"/>
    <property type="match status" value="9"/>
</dbReference>